<evidence type="ECO:0000313" key="5">
    <source>
        <dbReference type="Proteomes" id="UP000075544"/>
    </source>
</evidence>
<evidence type="ECO:0000313" key="4">
    <source>
        <dbReference type="EMBL" id="KXZ68711.1"/>
    </source>
</evidence>
<accession>A0A150HQ79</accession>
<dbReference type="Gene3D" id="1.10.357.10">
    <property type="entry name" value="Tetracycline Repressor, domain 2"/>
    <property type="match status" value="1"/>
</dbReference>
<dbReference type="GO" id="GO:0003700">
    <property type="term" value="F:DNA-binding transcription factor activity"/>
    <property type="evidence" value="ECO:0007669"/>
    <property type="project" value="TreeGrafter"/>
</dbReference>
<proteinExistence type="predicted"/>
<evidence type="ECO:0000259" key="3">
    <source>
        <dbReference type="PROSITE" id="PS50977"/>
    </source>
</evidence>
<dbReference type="PROSITE" id="PS50977">
    <property type="entry name" value="HTH_TETR_2"/>
    <property type="match status" value="1"/>
</dbReference>
<dbReference type="EMBL" id="JRHX01000087">
    <property type="protein sequence ID" value="KXZ68711.1"/>
    <property type="molecule type" value="Genomic_DNA"/>
</dbReference>
<dbReference type="PRINTS" id="PR00455">
    <property type="entry name" value="HTHTETR"/>
</dbReference>
<dbReference type="InterPro" id="IPR036271">
    <property type="entry name" value="Tet_transcr_reg_TetR-rel_C_sf"/>
</dbReference>
<evidence type="ECO:0000256" key="1">
    <source>
        <dbReference type="ARBA" id="ARBA00023125"/>
    </source>
</evidence>
<organism evidence="4 5">
    <name type="scientific">Acinetobacter venetianus</name>
    <dbReference type="NCBI Taxonomy" id="52133"/>
    <lineage>
        <taxon>Bacteria</taxon>
        <taxon>Pseudomonadati</taxon>
        <taxon>Pseudomonadota</taxon>
        <taxon>Gammaproteobacteria</taxon>
        <taxon>Moraxellales</taxon>
        <taxon>Moraxellaceae</taxon>
        <taxon>Acinetobacter</taxon>
    </lineage>
</organism>
<dbReference type="SUPFAM" id="SSF46689">
    <property type="entry name" value="Homeodomain-like"/>
    <property type="match status" value="1"/>
</dbReference>
<dbReference type="AlphaFoldDB" id="A0A150HQ79"/>
<dbReference type="PANTHER" id="PTHR30055:SF187">
    <property type="entry name" value="TRANSCRIPTIONAL REGULATORY PROTEIN"/>
    <property type="match status" value="1"/>
</dbReference>
<dbReference type="SUPFAM" id="SSF48498">
    <property type="entry name" value="Tetracyclin repressor-like, C-terminal domain"/>
    <property type="match status" value="1"/>
</dbReference>
<sequence>MVKSYTIVPTVGYLKFTMLMAQQLLERLYPQRRSLLKRKILSDALSCFLEFGLDTTSIEMIRDKSESSVGAIYHHFKNKEGIIAALVFAALDDQACLREQYLDEAKSLQDVISALIYSYVDWVSEQPQFATFLLLAHFSVMQSEYKQVLSEKNKTRNQKIIAHVSRYSDVESFKNIPIELIISLVIGASESYCRAWLSKKVVAEPKAYREMLAQAAWNSLQGLSNQYKTIDKRHSGEML</sequence>
<dbReference type="Proteomes" id="UP000075544">
    <property type="component" value="Unassembled WGS sequence"/>
</dbReference>
<keyword evidence="1 2" id="KW-0238">DNA-binding</keyword>
<dbReference type="PROSITE" id="PS01081">
    <property type="entry name" value="HTH_TETR_1"/>
    <property type="match status" value="1"/>
</dbReference>
<reference evidence="4 5" key="1">
    <citation type="journal article" date="2016" name="Sci. Rep.">
        <title>Genomic and phenotypic characterization of the species Acinetobacter venetianus.</title>
        <authorList>
            <person name="Fondi M."/>
            <person name="Maida I."/>
            <person name="Perrin E."/>
            <person name="Orlandini V."/>
            <person name="La Torre L."/>
            <person name="Bosi E."/>
            <person name="Negroni A."/>
            <person name="Zanaroli G."/>
            <person name="Fava F."/>
            <person name="Decorosi F."/>
            <person name="Giovannetti L."/>
            <person name="Viti C."/>
            <person name="Vaneechoutte M."/>
            <person name="Dijkshoorn L."/>
            <person name="Fani R."/>
        </authorList>
    </citation>
    <scope>NUCLEOTIDE SEQUENCE [LARGE SCALE GENOMIC DNA]</scope>
    <source>
        <strain evidence="4 5">LUH13518</strain>
    </source>
</reference>
<name>A0A150HQ79_9GAMM</name>
<comment type="caution">
    <text evidence="4">The sequence shown here is derived from an EMBL/GenBank/DDBJ whole genome shotgun (WGS) entry which is preliminary data.</text>
</comment>
<dbReference type="GO" id="GO:0000976">
    <property type="term" value="F:transcription cis-regulatory region binding"/>
    <property type="evidence" value="ECO:0007669"/>
    <property type="project" value="TreeGrafter"/>
</dbReference>
<dbReference type="InterPro" id="IPR001647">
    <property type="entry name" value="HTH_TetR"/>
</dbReference>
<dbReference type="InterPro" id="IPR009057">
    <property type="entry name" value="Homeodomain-like_sf"/>
</dbReference>
<dbReference type="InterPro" id="IPR050109">
    <property type="entry name" value="HTH-type_TetR-like_transc_reg"/>
</dbReference>
<feature type="DNA-binding region" description="H-T-H motif" evidence="2">
    <location>
        <begin position="57"/>
        <end position="76"/>
    </location>
</feature>
<gene>
    <name evidence="4" type="primary">bm3R1</name>
    <name evidence="4" type="ORF">AVENLUH13518_02871</name>
</gene>
<dbReference type="PATRIC" id="fig|52133.19.peg.2916"/>
<dbReference type="InterPro" id="IPR023772">
    <property type="entry name" value="DNA-bd_HTH_TetR-type_CS"/>
</dbReference>
<protein>
    <submittedName>
        <fullName evidence="4">HTH-type transcriptional repressor Bm3R1</fullName>
    </submittedName>
</protein>
<evidence type="ECO:0000256" key="2">
    <source>
        <dbReference type="PROSITE-ProRule" id="PRU00335"/>
    </source>
</evidence>
<dbReference type="PANTHER" id="PTHR30055">
    <property type="entry name" value="HTH-TYPE TRANSCRIPTIONAL REGULATOR RUTR"/>
    <property type="match status" value="1"/>
</dbReference>
<feature type="domain" description="HTH tetR-type" evidence="3">
    <location>
        <begin position="34"/>
        <end position="94"/>
    </location>
</feature>
<dbReference type="Pfam" id="PF00440">
    <property type="entry name" value="TetR_N"/>
    <property type="match status" value="1"/>
</dbReference>